<organism evidence="5 6">
    <name type="scientific">Mycobacterium aquaticum</name>
    <dbReference type="NCBI Taxonomy" id="1927124"/>
    <lineage>
        <taxon>Bacteria</taxon>
        <taxon>Bacillati</taxon>
        <taxon>Actinomycetota</taxon>
        <taxon>Actinomycetes</taxon>
        <taxon>Mycobacteriales</taxon>
        <taxon>Mycobacteriaceae</taxon>
        <taxon>Mycobacterium</taxon>
    </lineage>
</organism>
<gene>
    <name evidence="5" type="ORF">BST13_02245</name>
</gene>
<protein>
    <recommendedName>
        <fullName evidence="7">Transcriptional regulator</fullName>
    </recommendedName>
</protein>
<accession>A0A1X0BBB7</accession>
<dbReference type="Proteomes" id="UP000192448">
    <property type="component" value="Unassembled WGS sequence"/>
</dbReference>
<evidence type="ECO:0000259" key="3">
    <source>
        <dbReference type="Pfam" id="PF14361"/>
    </source>
</evidence>
<evidence type="ECO:0000259" key="2">
    <source>
        <dbReference type="Pfam" id="PF13556"/>
    </source>
</evidence>
<feature type="domain" description="PucR C-terminal helix-turn-helix" evidence="2">
    <location>
        <begin position="344"/>
        <end position="400"/>
    </location>
</feature>
<dbReference type="Pfam" id="PF13556">
    <property type="entry name" value="HTH_30"/>
    <property type="match status" value="1"/>
</dbReference>
<sequence length="409" mass="44690">MRWQRPSPRVCELMQTGVEILAAPGEVLESLLAEIDEATLADQDPGLTLDPALVAALRRSNKANLLFWIEAVRRDPATPVAPNRGPEPTIIARDLIRRGLDDSVLQAWRAGQNVAWRRWMSIALGLTSDPDELAELLDFSARSIFEFVDATIALVSAQMRDEREQLTKGTQAERLETVTLLIDGAPLRRALAESRLGYGLDRSHLAAIVWSNQVEPDAATLGQAAEALAAAVGARRHLTVTASVGALWVWVPADHLPDAQLLESVLGQTDVFVAMGSPASGIDGFRRSHLEALATQRLLVRAGHLRCACWDSLQLVALVGHDDGLAREFVRRTLGDLAHADAELRRTLAVYLREQSNAPRAAKVLFAHRNTVLARVARAERLLPKPLSIQSLEVAVALELAPWIDLRGS</sequence>
<evidence type="ECO:0008006" key="7">
    <source>
        <dbReference type="Google" id="ProtNLM"/>
    </source>
</evidence>
<dbReference type="RefSeq" id="WP_083160216.1">
    <property type="nucleotide sequence ID" value="NZ_MVHF01000002.1"/>
</dbReference>
<evidence type="ECO:0000313" key="5">
    <source>
        <dbReference type="EMBL" id="ORA39126.1"/>
    </source>
</evidence>
<proteinExistence type="inferred from homology"/>
<dbReference type="PANTHER" id="PTHR33744">
    <property type="entry name" value="CARBOHYDRATE DIACID REGULATOR"/>
    <property type="match status" value="1"/>
</dbReference>
<dbReference type="Gene3D" id="1.10.10.2840">
    <property type="entry name" value="PucR C-terminal helix-turn-helix domain"/>
    <property type="match status" value="1"/>
</dbReference>
<dbReference type="Pfam" id="PF17853">
    <property type="entry name" value="GGDEF_2"/>
    <property type="match status" value="1"/>
</dbReference>
<dbReference type="InterPro" id="IPR025736">
    <property type="entry name" value="PucR_C-HTH_dom"/>
</dbReference>
<dbReference type="PANTHER" id="PTHR33744:SF1">
    <property type="entry name" value="DNA-BINDING TRANSCRIPTIONAL ACTIVATOR ADER"/>
    <property type="match status" value="1"/>
</dbReference>
<feature type="domain" description="RsbT co-antagonist protein RsbRD N-terminal" evidence="3">
    <location>
        <begin position="39"/>
        <end position="174"/>
    </location>
</feature>
<evidence type="ECO:0000259" key="4">
    <source>
        <dbReference type="Pfam" id="PF17853"/>
    </source>
</evidence>
<evidence type="ECO:0000256" key="1">
    <source>
        <dbReference type="ARBA" id="ARBA00006754"/>
    </source>
</evidence>
<dbReference type="Pfam" id="PF14361">
    <property type="entry name" value="RsbRD_N"/>
    <property type="match status" value="1"/>
</dbReference>
<evidence type="ECO:0000313" key="6">
    <source>
        <dbReference type="Proteomes" id="UP000192448"/>
    </source>
</evidence>
<feature type="domain" description="CdaR GGDEF-like" evidence="4">
    <location>
        <begin position="194"/>
        <end position="297"/>
    </location>
</feature>
<dbReference type="InterPro" id="IPR025751">
    <property type="entry name" value="RsbRD_N_dom"/>
</dbReference>
<dbReference type="STRING" id="1927124.BST13_02245"/>
<dbReference type="OrthoDB" id="3663486at2"/>
<dbReference type="InterPro" id="IPR042070">
    <property type="entry name" value="PucR_C-HTH_sf"/>
</dbReference>
<dbReference type="InterPro" id="IPR051448">
    <property type="entry name" value="CdaR-like_regulators"/>
</dbReference>
<dbReference type="AlphaFoldDB" id="A0A1X0BBB7"/>
<dbReference type="InterPro" id="IPR041522">
    <property type="entry name" value="CdaR_GGDEF"/>
</dbReference>
<comment type="caution">
    <text evidence="5">The sequence shown here is derived from an EMBL/GenBank/DDBJ whole genome shotgun (WGS) entry which is preliminary data.</text>
</comment>
<comment type="similarity">
    <text evidence="1">Belongs to the CdaR family.</text>
</comment>
<keyword evidence="6" id="KW-1185">Reference proteome</keyword>
<dbReference type="EMBL" id="MVHF01000002">
    <property type="protein sequence ID" value="ORA39126.1"/>
    <property type="molecule type" value="Genomic_DNA"/>
</dbReference>
<reference evidence="5 6" key="1">
    <citation type="submission" date="2017-02" db="EMBL/GenBank/DDBJ databases">
        <title>The new phylogeny of genus Mycobacterium.</title>
        <authorList>
            <person name="Tortoli E."/>
            <person name="Trovato A."/>
            <person name="Cirillo D.M."/>
        </authorList>
    </citation>
    <scope>NUCLEOTIDE SEQUENCE [LARGE SCALE GENOMIC DNA]</scope>
    <source>
        <strain evidence="5 6">RW6</strain>
    </source>
</reference>
<name>A0A1X0BBB7_9MYCO</name>